<name>A0A371H5P1_MUCPR</name>
<dbReference type="Pfam" id="PF17917">
    <property type="entry name" value="RT_RNaseH"/>
    <property type="match status" value="1"/>
</dbReference>
<keyword evidence="4" id="KW-0255">Endonuclease</keyword>
<dbReference type="SUPFAM" id="SSF56672">
    <property type="entry name" value="DNA/RNA polymerases"/>
    <property type="match status" value="1"/>
</dbReference>
<dbReference type="AlphaFoldDB" id="A0A371H5P1"/>
<sequence>MVLTRIQNSWQVCIDYKKLNLATRKDHFPFPLKDQVLEKLARKSHYCFLDGYSRYMQIHIAPEDQYKTTFTCPSHTFAYTRMSFRLCNAPSTYQRCMLSIFSNLLEECMEVIMDDFTVYADTFDACLEICPEYIDTNLVLNFEKCHFMVTKGIVLGHLVSNRGIKVDKAKVDVITFLPNPTSVRDVRSFLGHASFYRQFIKNFNKIALPLSKLLLKDMDFVFDEACVEAFEELKTRLTSTPILQALNWELPFELMCDTSNSALGAVLGQRVGVGKLAHVITYASRTMDPAQINYTTTKKELLTIVFSLDKFRAYLLGSKVIVFSDHTALKYLLKKLDAKSRLIWWMLLLQEFNLEVKDKKGTKNTGRVDPMPIRDDFPDKQLLQIAQSQPWFANICNFLVASTFPPGASKAYKAKLESEAKYYVWDDPYLWKFCNDQITRKCITDVKFLSILHFCYSALGGGHYRSTWTAQKVLDCGFYWPTIH</sequence>
<evidence type="ECO:0000256" key="2">
    <source>
        <dbReference type="ARBA" id="ARBA00022695"/>
    </source>
</evidence>
<dbReference type="GO" id="GO:0016787">
    <property type="term" value="F:hydrolase activity"/>
    <property type="evidence" value="ECO:0007669"/>
    <property type="project" value="UniProtKB-KW"/>
</dbReference>
<evidence type="ECO:0000256" key="1">
    <source>
        <dbReference type="ARBA" id="ARBA00022679"/>
    </source>
</evidence>
<keyword evidence="6" id="KW-0695">RNA-directed DNA polymerase</keyword>
<protein>
    <submittedName>
        <fullName evidence="9">Retrovirus-related Pol polyprotein from transposon 17.6</fullName>
    </submittedName>
</protein>
<dbReference type="GO" id="GO:0004519">
    <property type="term" value="F:endonuclease activity"/>
    <property type="evidence" value="ECO:0007669"/>
    <property type="project" value="UniProtKB-KW"/>
</dbReference>
<evidence type="ECO:0000313" key="10">
    <source>
        <dbReference type="Proteomes" id="UP000257109"/>
    </source>
</evidence>
<evidence type="ECO:0000256" key="5">
    <source>
        <dbReference type="ARBA" id="ARBA00022801"/>
    </source>
</evidence>
<keyword evidence="1" id="KW-0808">Transferase</keyword>
<dbReference type="InterPro" id="IPR000477">
    <property type="entry name" value="RT_dom"/>
</dbReference>
<dbReference type="Pfam" id="PF00078">
    <property type="entry name" value="RVT_1"/>
    <property type="match status" value="1"/>
</dbReference>
<dbReference type="CDD" id="cd01647">
    <property type="entry name" value="RT_LTR"/>
    <property type="match status" value="1"/>
</dbReference>
<feature type="domain" description="Reverse transcriptase" evidence="7">
    <location>
        <begin position="9"/>
        <end position="157"/>
    </location>
</feature>
<dbReference type="PANTHER" id="PTHR37984">
    <property type="entry name" value="PROTEIN CBG26694"/>
    <property type="match status" value="1"/>
</dbReference>
<dbReference type="OrthoDB" id="10055717at2759"/>
<keyword evidence="3" id="KW-0540">Nuclease</keyword>
<evidence type="ECO:0000259" key="7">
    <source>
        <dbReference type="Pfam" id="PF00078"/>
    </source>
</evidence>
<dbReference type="Proteomes" id="UP000257109">
    <property type="component" value="Unassembled WGS sequence"/>
</dbReference>
<dbReference type="InterPro" id="IPR041373">
    <property type="entry name" value="RT_RNaseH"/>
</dbReference>
<dbReference type="GO" id="GO:0003964">
    <property type="term" value="F:RNA-directed DNA polymerase activity"/>
    <property type="evidence" value="ECO:0007669"/>
    <property type="project" value="UniProtKB-KW"/>
</dbReference>
<dbReference type="EMBL" id="QJKJ01003508">
    <property type="protein sequence ID" value="RDX98105.1"/>
    <property type="molecule type" value="Genomic_DNA"/>
</dbReference>
<accession>A0A371H5P1</accession>
<reference evidence="9" key="1">
    <citation type="submission" date="2018-05" db="EMBL/GenBank/DDBJ databases">
        <title>Draft genome of Mucuna pruriens seed.</title>
        <authorList>
            <person name="Nnadi N.E."/>
            <person name="Vos R."/>
            <person name="Hasami M.H."/>
            <person name="Devisetty U.K."/>
            <person name="Aguiy J.C."/>
        </authorList>
    </citation>
    <scope>NUCLEOTIDE SEQUENCE [LARGE SCALE GENOMIC DNA]</scope>
    <source>
        <strain evidence="9">JCA_2017</strain>
    </source>
</reference>
<dbReference type="Gene3D" id="3.10.10.10">
    <property type="entry name" value="HIV Type 1 Reverse Transcriptase, subunit A, domain 1"/>
    <property type="match status" value="1"/>
</dbReference>
<keyword evidence="2" id="KW-0548">Nucleotidyltransferase</keyword>
<dbReference type="InterPro" id="IPR050951">
    <property type="entry name" value="Retrovirus_Pol_polyprotein"/>
</dbReference>
<feature type="domain" description="Reverse transcriptase RNase H-like" evidence="8">
    <location>
        <begin position="249"/>
        <end position="352"/>
    </location>
</feature>
<dbReference type="PANTHER" id="PTHR37984:SF5">
    <property type="entry name" value="PROTEIN NYNRIN-LIKE"/>
    <property type="match status" value="1"/>
</dbReference>
<evidence type="ECO:0000256" key="4">
    <source>
        <dbReference type="ARBA" id="ARBA00022759"/>
    </source>
</evidence>
<organism evidence="9 10">
    <name type="scientific">Mucuna pruriens</name>
    <name type="common">Velvet bean</name>
    <name type="synonym">Dolichos pruriens</name>
    <dbReference type="NCBI Taxonomy" id="157652"/>
    <lineage>
        <taxon>Eukaryota</taxon>
        <taxon>Viridiplantae</taxon>
        <taxon>Streptophyta</taxon>
        <taxon>Embryophyta</taxon>
        <taxon>Tracheophyta</taxon>
        <taxon>Spermatophyta</taxon>
        <taxon>Magnoliopsida</taxon>
        <taxon>eudicotyledons</taxon>
        <taxon>Gunneridae</taxon>
        <taxon>Pentapetalae</taxon>
        <taxon>rosids</taxon>
        <taxon>fabids</taxon>
        <taxon>Fabales</taxon>
        <taxon>Fabaceae</taxon>
        <taxon>Papilionoideae</taxon>
        <taxon>50 kb inversion clade</taxon>
        <taxon>NPAAA clade</taxon>
        <taxon>indigoferoid/millettioid clade</taxon>
        <taxon>Phaseoleae</taxon>
        <taxon>Mucuna</taxon>
    </lineage>
</organism>
<feature type="non-terminal residue" evidence="9">
    <location>
        <position position="1"/>
    </location>
</feature>
<dbReference type="CDD" id="cd09274">
    <property type="entry name" value="RNase_HI_RT_Ty3"/>
    <property type="match status" value="1"/>
</dbReference>
<keyword evidence="5" id="KW-0378">Hydrolase</keyword>
<comment type="caution">
    <text evidence="9">The sequence shown here is derived from an EMBL/GenBank/DDBJ whole genome shotgun (WGS) entry which is preliminary data.</text>
</comment>
<evidence type="ECO:0000256" key="3">
    <source>
        <dbReference type="ARBA" id="ARBA00022722"/>
    </source>
</evidence>
<dbReference type="Gene3D" id="3.30.70.270">
    <property type="match status" value="2"/>
</dbReference>
<dbReference type="InterPro" id="IPR043128">
    <property type="entry name" value="Rev_trsase/Diguanyl_cyclase"/>
</dbReference>
<dbReference type="FunFam" id="3.10.20.370:FF:000001">
    <property type="entry name" value="Retrovirus-related Pol polyprotein from transposon 17.6-like protein"/>
    <property type="match status" value="1"/>
</dbReference>
<evidence type="ECO:0000256" key="6">
    <source>
        <dbReference type="ARBA" id="ARBA00022918"/>
    </source>
</evidence>
<dbReference type="FunFam" id="3.30.70.270:FF:000020">
    <property type="entry name" value="Transposon Tf2-6 polyprotein-like Protein"/>
    <property type="match status" value="1"/>
</dbReference>
<dbReference type="InterPro" id="IPR043502">
    <property type="entry name" value="DNA/RNA_pol_sf"/>
</dbReference>
<keyword evidence="10" id="KW-1185">Reference proteome</keyword>
<proteinExistence type="predicted"/>
<gene>
    <name evidence="9" type="primary">pol</name>
    <name evidence="9" type="ORF">CR513_19017</name>
</gene>
<evidence type="ECO:0000259" key="8">
    <source>
        <dbReference type="Pfam" id="PF17917"/>
    </source>
</evidence>
<evidence type="ECO:0000313" key="9">
    <source>
        <dbReference type="EMBL" id="RDX98105.1"/>
    </source>
</evidence>